<dbReference type="FunFam" id="1.10.8.270:FF:000001">
    <property type="entry name" value="TBC1 domain family member 1"/>
    <property type="match status" value="1"/>
</dbReference>
<feature type="compositionally biased region" description="Basic and acidic residues" evidence="3">
    <location>
        <begin position="17"/>
        <end position="34"/>
    </location>
</feature>
<dbReference type="Gene3D" id="1.10.10.750">
    <property type="entry name" value="Ypt/Rab-GAP domain of gyp1p, domain 1"/>
    <property type="match status" value="1"/>
</dbReference>
<evidence type="ECO:0000256" key="1">
    <source>
        <dbReference type="ARBA" id="ARBA00022468"/>
    </source>
</evidence>
<dbReference type="OrthoDB" id="294251at2759"/>
<sequence length="663" mass="73594">MTFLRQWAPRSRGAEPATRREAPAEGTTTRHDGTGELQPKGAPEEASLKVAPGRPPLPNNPETSQVAEPAASPDSPTRPGSLHALPGSQFPLPESLREKYSNSHRWQTHRWRDKLGQSPGATSSHTALDPQKEKSRGVGWRAGSRNGDTRPASELARARLAAAAERSAAGRQADRARRAEAANSHHCPRPGVGSETAGLPPSGGRAAKDGEGSRRGVASVRSRGQVPPTMPDLASSPFDDHTPAEVEGWRGWLDSGMSESSSTCGNQHRQDGLQVALRSRSASQATSESSVGSEESTKISPNGETSLASDGLSSSATPLPEFEKVDQFGFLKKNDGSPSMPVVRNVSQECNRLKKWRRMVGAGGVDWKVYIQKNPKTVKNRIRKGIPDALRGLTWQLLSGGRSLLLANEGVYHQLMLYESSMEQIELEIVRDLNRTYPGHVYFQQRQGPGQRSLFNVLKAYSVYDKKVGYVQGMGFIAGLLLLYMCEEDAFWTFVALLKGQVHPPMEGLYTDGFPLLQQYFYQFEYIIKQECPQIGAHFEKENVMPIMFCSHWFNTVFAYSLPFEHLLRLWDVFMFEGWKIVFRVGLLLLKSAEDQLLSKSFEGMMAILNSNSKQLTAEQFPILGRSPDTFIKACLSIKVSKYLERCKADYLKQQQNKQQEQQ</sequence>
<proteinExistence type="predicted"/>
<name>A0A8S1IXZ1_9CHLO</name>
<dbReference type="GO" id="GO:0005096">
    <property type="term" value="F:GTPase activator activity"/>
    <property type="evidence" value="ECO:0007669"/>
    <property type="project" value="UniProtKB-KW"/>
</dbReference>
<feature type="compositionally biased region" description="Basic and acidic residues" evidence="3">
    <location>
        <begin position="238"/>
        <end position="248"/>
    </location>
</feature>
<keyword evidence="2" id="KW-0175">Coiled coil</keyword>
<dbReference type="EMBL" id="CAJHUC010000869">
    <property type="protein sequence ID" value="CAD7698664.1"/>
    <property type="molecule type" value="Genomic_DNA"/>
</dbReference>
<protein>
    <recommendedName>
        <fullName evidence="4">Rab-GAP TBC domain-containing protein</fullName>
    </recommendedName>
</protein>
<feature type="compositionally biased region" description="Low complexity" evidence="3">
    <location>
        <begin position="152"/>
        <end position="171"/>
    </location>
</feature>
<feature type="region of interest" description="Disordered" evidence="3">
    <location>
        <begin position="1"/>
        <end position="315"/>
    </location>
</feature>
<dbReference type="Gene3D" id="1.10.8.270">
    <property type="entry name" value="putative rabgap domain of human tbc1 domain family member 14 like domains"/>
    <property type="match status" value="1"/>
</dbReference>
<feature type="domain" description="Rab-GAP TBC" evidence="4">
    <location>
        <begin position="385"/>
        <end position="578"/>
    </location>
</feature>
<dbReference type="Pfam" id="PF00566">
    <property type="entry name" value="RabGAP-TBC"/>
    <property type="match status" value="1"/>
</dbReference>
<feature type="compositionally biased region" description="Polar residues" evidence="3">
    <location>
        <begin position="298"/>
        <end position="315"/>
    </location>
</feature>
<reference evidence="5" key="1">
    <citation type="submission" date="2020-12" db="EMBL/GenBank/DDBJ databases">
        <authorList>
            <person name="Iha C."/>
        </authorList>
    </citation>
    <scope>NUCLEOTIDE SEQUENCE</scope>
</reference>
<feature type="compositionally biased region" description="Low complexity" evidence="3">
    <location>
        <begin position="215"/>
        <end position="226"/>
    </location>
</feature>
<dbReference type="PANTHER" id="PTHR47219">
    <property type="entry name" value="RAB GTPASE-ACTIVATING PROTEIN 1-LIKE"/>
    <property type="match status" value="1"/>
</dbReference>
<accession>A0A8S1IXZ1</accession>
<dbReference type="PROSITE" id="PS50086">
    <property type="entry name" value="TBC_RABGAP"/>
    <property type="match status" value="1"/>
</dbReference>
<feature type="compositionally biased region" description="Low complexity" evidence="3">
    <location>
        <begin position="278"/>
        <end position="294"/>
    </location>
</feature>
<dbReference type="AlphaFoldDB" id="A0A8S1IXZ1"/>
<evidence type="ECO:0000256" key="3">
    <source>
        <dbReference type="SAM" id="MobiDB-lite"/>
    </source>
</evidence>
<keyword evidence="6" id="KW-1185">Reference proteome</keyword>
<keyword evidence="1" id="KW-0343">GTPase activation</keyword>
<evidence type="ECO:0000313" key="6">
    <source>
        <dbReference type="Proteomes" id="UP000708148"/>
    </source>
</evidence>
<dbReference type="GO" id="GO:0031267">
    <property type="term" value="F:small GTPase binding"/>
    <property type="evidence" value="ECO:0007669"/>
    <property type="project" value="TreeGrafter"/>
</dbReference>
<evidence type="ECO:0000256" key="2">
    <source>
        <dbReference type="ARBA" id="ARBA00023054"/>
    </source>
</evidence>
<dbReference type="SMART" id="SM00164">
    <property type="entry name" value="TBC"/>
    <property type="match status" value="1"/>
</dbReference>
<organism evidence="5 6">
    <name type="scientific">Ostreobium quekettii</name>
    <dbReference type="NCBI Taxonomy" id="121088"/>
    <lineage>
        <taxon>Eukaryota</taxon>
        <taxon>Viridiplantae</taxon>
        <taxon>Chlorophyta</taxon>
        <taxon>core chlorophytes</taxon>
        <taxon>Ulvophyceae</taxon>
        <taxon>TCBD clade</taxon>
        <taxon>Bryopsidales</taxon>
        <taxon>Ostreobineae</taxon>
        <taxon>Ostreobiaceae</taxon>
        <taxon>Ostreobium</taxon>
    </lineage>
</organism>
<gene>
    <name evidence="5" type="ORF">OSTQU699_LOCUS4025</name>
</gene>
<dbReference type="InterPro" id="IPR050302">
    <property type="entry name" value="Rab_GAP_TBC_domain"/>
</dbReference>
<dbReference type="Proteomes" id="UP000708148">
    <property type="component" value="Unassembled WGS sequence"/>
</dbReference>
<dbReference type="InterPro" id="IPR000195">
    <property type="entry name" value="Rab-GAP-TBC_dom"/>
</dbReference>
<comment type="caution">
    <text evidence="5">The sequence shown here is derived from an EMBL/GenBank/DDBJ whole genome shotgun (WGS) entry which is preliminary data.</text>
</comment>
<feature type="compositionally biased region" description="Polar residues" evidence="3">
    <location>
        <begin position="257"/>
        <end position="267"/>
    </location>
</feature>
<dbReference type="PANTHER" id="PTHR47219:SF9">
    <property type="entry name" value="GTPASE ACTIVATING PROTEIN AND CENTROSOME-ASSOCIATED, ISOFORM B"/>
    <property type="match status" value="1"/>
</dbReference>
<dbReference type="InterPro" id="IPR035969">
    <property type="entry name" value="Rab-GAP_TBC_sf"/>
</dbReference>
<dbReference type="SUPFAM" id="SSF47923">
    <property type="entry name" value="Ypt/Rab-GAP domain of gyp1p"/>
    <property type="match status" value="2"/>
</dbReference>
<dbReference type="FunFam" id="1.10.10.750:FF:000003">
    <property type="entry name" value="GTPase activating protein (Evi5)"/>
    <property type="match status" value="1"/>
</dbReference>
<dbReference type="Gene3D" id="1.10.472.80">
    <property type="entry name" value="Ypt/Rab-GAP domain of gyp1p, domain 3"/>
    <property type="match status" value="1"/>
</dbReference>
<dbReference type="FunFam" id="1.10.472.80:FF:000027">
    <property type="entry name" value="GTPase activating protein (Evi5)"/>
    <property type="match status" value="1"/>
</dbReference>
<evidence type="ECO:0000313" key="5">
    <source>
        <dbReference type="EMBL" id="CAD7698664.1"/>
    </source>
</evidence>
<evidence type="ECO:0000259" key="4">
    <source>
        <dbReference type="PROSITE" id="PS50086"/>
    </source>
</evidence>